<sequence>MGKEDGKKKAVDPFARQRCFEVEAPSMFYNRQVDKTLTNKTQGTKTASEGQREVCSIMIPDFIGTDIEKAYHGLYSLQAAVLILKRPRLDLGSMMRSMVTP</sequence>
<evidence type="ECO:0000313" key="1">
    <source>
        <dbReference type="EMBL" id="VDO93256.1"/>
    </source>
</evidence>
<dbReference type="EMBL" id="UZAH01027602">
    <property type="protein sequence ID" value="VDO93256.1"/>
    <property type="molecule type" value="Genomic_DNA"/>
</dbReference>
<proteinExistence type="predicted"/>
<protein>
    <submittedName>
        <fullName evidence="3">Reverse transcriptase domain-containing protein</fullName>
    </submittedName>
</protein>
<dbReference type="OrthoDB" id="8122489at2759"/>
<reference evidence="1 2" key="1">
    <citation type="submission" date="2018-11" db="EMBL/GenBank/DDBJ databases">
        <authorList>
            <consortium name="Pathogen Informatics"/>
        </authorList>
    </citation>
    <scope>NUCLEOTIDE SEQUENCE [LARGE SCALE GENOMIC DNA]</scope>
</reference>
<evidence type="ECO:0000313" key="2">
    <source>
        <dbReference type="Proteomes" id="UP000050761"/>
    </source>
</evidence>
<accession>A0A3P7YX23</accession>
<gene>
    <name evidence="1" type="ORF">HPBE_LOCUS12704</name>
</gene>
<dbReference type="AlphaFoldDB" id="A0A183FWB1"/>
<keyword evidence="2" id="KW-1185">Reference proteome</keyword>
<reference evidence="3" key="2">
    <citation type="submission" date="2019-09" db="UniProtKB">
        <authorList>
            <consortium name="WormBaseParasite"/>
        </authorList>
    </citation>
    <scope>IDENTIFICATION</scope>
</reference>
<dbReference type="WBParaSite" id="HPBE_0001270301-mRNA-1">
    <property type="protein sequence ID" value="HPBE_0001270301-mRNA-1"/>
    <property type="gene ID" value="HPBE_0001270301"/>
</dbReference>
<accession>A0A183FWB1</accession>
<dbReference type="Proteomes" id="UP000050761">
    <property type="component" value="Unassembled WGS sequence"/>
</dbReference>
<evidence type="ECO:0000313" key="3">
    <source>
        <dbReference type="WBParaSite" id="HPBE_0001270301-mRNA-1"/>
    </source>
</evidence>
<name>A0A183FWB1_HELPZ</name>
<organism evidence="2 3">
    <name type="scientific">Heligmosomoides polygyrus</name>
    <name type="common">Parasitic roundworm</name>
    <dbReference type="NCBI Taxonomy" id="6339"/>
    <lineage>
        <taxon>Eukaryota</taxon>
        <taxon>Metazoa</taxon>
        <taxon>Ecdysozoa</taxon>
        <taxon>Nematoda</taxon>
        <taxon>Chromadorea</taxon>
        <taxon>Rhabditida</taxon>
        <taxon>Rhabditina</taxon>
        <taxon>Rhabditomorpha</taxon>
        <taxon>Strongyloidea</taxon>
        <taxon>Heligmosomidae</taxon>
        <taxon>Heligmosomoides</taxon>
    </lineage>
</organism>